<feature type="transmembrane region" description="Helical" evidence="1">
    <location>
        <begin position="439"/>
        <end position="460"/>
    </location>
</feature>
<feature type="transmembrane region" description="Helical" evidence="1">
    <location>
        <begin position="321"/>
        <end position="345"/>
    </location>
</feature>
<gene>
    <name evidence="2" type="ORF">SAMN04487884_1353</name>
</gene>
<evidence type="ECO:0000256" key="1">
    <source>
        <dbReference type="SAM" id="Phobius"/>
    </source>
</evidence>
<feature type="transmembrane region" description="Helical" evidence="1">
    <location>
        <begin position="187"/>
        <end position="210"/>
    </location>
</feature>
<feature type="transmembrane region" description="Helical" evidence="1">
    <location>
        <begin position="12"/>
        <end position="33"/>
    </location>
</feature>
<name>A0A1H9WUW3_BUTFI</name>
<feature type="transmembrane region" description="Helical" evidence="1">
    <location>
        <begin position="285"/>
        <end position="309"/>
    </location>
</feature>
<feature type="transmembrane region" description="Helical" evidence="1">
    <location>
        <begin position="386"/>
        <end position="407"/>
    </location>
</feature>
<dbReference type="RefSeq" id="WP_074758599.1">
    <property type="nucleotide sequence ID" value="NZ_FOGJ01000035.1"/>
</dbReference>
<feature type="transmembrane region" description="Helical" evidence="1">
    <location>
        <begin position="472"/>
        <end position="490"/>
    </location>
</feature>
<proteinExistence type="predicted"/>
<evidence type="ECO:0008006" key="4">
    <source>
        <dbReference type="Google" id="ProtNLM"/>
    </source>
</evidence>
<feature type="transmembrane region" description="Helical" evidence="1">
    <location>
        <begin position="217"/>
        <end position="236"/>
    </location>
</feature>
<dbReference type="OrthoDB" id="1997548at2"/>
<keyword evidence="1" id="KW-1133">Transmembrane helix</keyword>
<accession>A0A1H9WUW3</accession>
<feature type="transmembrane region" description="Helical" evidence="1">
    <location>
        <begin position="357"/>
        <end position="379"/>
    </location>
</feature>
<feature type="transmembrane region" description="Helical" evidence="1">
    <location>
        <begin position="122"/>
        <end position="139"/>
    </location>
</feature>
<protein>
    <recommendedName>
        <fullName evidence="4">Glucosyl transferase GtrII</fullName>
    </recommendedName>
</protein>
<reference evidence="2 3" key="1">
    <citation type="submission" date="2016-10" db="EMBL/GenBank/DDBJ databases">
        <authorList>
            <person name="de Groot N.N."/>
        </authorList>
    </citation>
    <scope>NUCLEOTIDE SEQUENCE [LARGE SCALE GENOMIC DNA]</scope>
    <source>
        <strain evidence="2 3">AR40</strain>
    </source>
</reference>
<keyword evidence="1" id="KW-0472">Membrane</keyword>
<dbReference type="AlphaFoldDB" id="A0A1H9WUW3"/>
<keyword evidence="1" id="KW-0812">Transmembrane</keyword>
<dbReference type="EMBL" id="FOGJ01000035">
    <property type="protein sequence ID" value="SES37624.1"/>
    <property type="molecule type" value="Genomic_DNA"/>
</dbReference>
<evidence type="ECO:0000313" key="2">
    <source>
        <dbReference type="EMBL" id="SES37624.1"/>
    </source>
</evidence>
<feature type="transmembrane region" description="Helical" evidence="1">
    <location>
        <begin position="87"/>
        <end position="107"/>
    </location>
</feature>
<feature type="transmembrane region" description="Helical" evidence="1">
    <location>
        <begin position="151"/>
        <end position="167"/>
    </location>
</feature>
<evidence type="ECO:0000313" key="3">
    <source>
        <dbReference type="Proteomes" id="UP000182584"/>
    </source>
</evidence>
<organism evidence="2 3">
    <name type="scientific">Butyrivibrio fibrisolvens</name>
    <dbReference type="NCBI Taxonomy" id="831"/>
    <lineage>
        <taxon>Bacteria</taxon>
        <taxon>Bacillati</taxon>
        <taxon>Bacillota</taxon>
        <taxon>Clostridia</taxon>
        <taxon>Lachnospirales</taxon>
        <taxon>Lachnospiraceae</taxon>
        <taxon>Butyrivibrio</taxon>
    </lineage>
</organism>
<feature type="transmembrane region" description="Helical" evidence="1">
    <location>
        <begin position="53"/>
        <end position="75"/>
    </location>
</feature>
<dbReference type="Proteomes" id="UP000182584">
    <property type="component" value="Unassembled WGS sequence"/>
</dbReference>
<sequence>MRTFLRSRHLLIFVSIIILCICMGGIGSIYSFWAYPDEFGYWAPAAGFKGYDWSQVASIGSYYSYGYSLVLYVFLSIFKDGIMAYRAAIVFNSLLCIVAVWILYSFIREIRSIEGIKNGNKIGVFAAITSSVAVLYPAWSLYSQSTMSESLISFLFILVSFLMYRFLKKPGILNGILLAVFSLYMYLVHMRMIGTVIAIVLTILIFAFCSDNRKIKIGIGVILIALVVVFALSFLLKSHIVSEIYSFTSDDTLNWNDYNGQLPKIIKLFSLQGIVHMLENIAGKVLYISLATYGLGLWGICAVSVGFVKGIKTLKNEGSKFLALFDIYVFFAILMQIGIAVIYLIDSPSEDNSRLDLLLHGRYTDMLIPILVVYGIYAIYNSKRPVILTGIISIIDAILMFPILAVIERNNTHMDELQGYTMVGVSYMLSPSDTDSKSFVVRAVIFGIVATWGVCLLILFSRKLKEPAIMSGILLIQLALSVYTCNNYLYSIQPSVYTDILLTQRIESVIDDTTTELEDSNTDIAKQRQIIHIYEGDIQYIEIVQFNLRDRVIDVINAEKDTCNVEALPSDAIIVTQADTVYDEELNIKYDTAKSYGHLNLYFNK</sequence>